<dbReference type="RefSeq" id="WP_069910661.1">
    <property type="nucleotide sequence ID" value="NZ_LAJE02000231.1"/>
</dbReference>
<dbReference type="PANTHER" id="PTHR30543:SF21">
    <property type="entry name" value="NAD(P)H-DEPENDENT FMN REDUCTASE LOT6"/>
    <property type="match status" value="1"/>
</dbReference>
<evidence type="ECO:0000313" key="2">
    <source>
        <dbReference type="EMBL" id="OEO30124.1"/>
    </source>
</evidence>
<evidence type="ECO:0000259" key="1">
    <source>
        <dbReference type="Pfam" id="PF03358"/>
    </source>
</evidence>
<dbReference type="OrthoDB" id="9812295at2"/>
<dbReference type="EMBL" id="LAJE02000231">
    <property type="protein sequence ID" value="OEO30124.1"/>
    <property type="molecule type" value="Genomic_DNA"/>
</dbReference>
<reference evidence="2 3" key="1">
    <citation type="journal article" date="2015" name="Genome Announc.">
        <title>Genome Assemblies of Three Soil-Associated Devosia species: D. insulae, D. limi, and D. soli.</title>
        <authorList>
            <person name="Hassan Y.I."/>
            <person name="Lepp D."/>
            <person name="Zhou T."/>
        </authorList>
    </citation>
    <scope>NUCLEOTIDE SEQUENCE [LARGE SCALE GENOMIC DNA]</scope>
    <source>
        <strain evidence="2 3">DS-56</strain>
    </source>
</reference>
<keyword evidence="3" id="KW-1185">Reference proteome</keyword>
<dbReference type="InterPro" id="IPR050712">
    <property type="entry name" value="NAD(P)H-dep_reductase"/>
</dbReference>
<accession>A0A1E5XNP1</accession>
<dbReference type="AlphaFoldDB" id="A0A1E5XNP1"/>
<name>A0A1E5XNP1_9HYPH</name>
<dbReference type="GO" id="GO:0010181">
    <property type="term" value="F:FMN binding"/>
    <property type="evidence" value="ECO:0007669"/>
    <property type="project" value="TreeGrafter"/>
</dbReference>
<dbReference type="Pfam" id="PF03358">
    <property type="entry name" value="FMN_red"/>
    <property type="match status" value="1"/>
</dbReference>
<dbReference type="PANTHER" id="PTHR30543">
    <property type="entry name" value="CHROMATE REDUCTASE"/>
    <property type="match status" value="1"/>
</dbReference>
<proteinExistence type="predicted"/>
<sequence>MSSTPRIGIILSTTRETRFADRPAQWVLDIAKARGDADYEVVDLRDFPIPFFDAVGSPRFVPQTNDVALRWARKVSELDGYIFVTAEYNRSISGVLKNALDHIYDEPARKPAAFVGYGAVGAARAVEQLRLMAVELSMVPMKAGVHINMEPLLGMLRGGKDFADYDYLAPTVTAMLDELAWYTRTLKAGREAEALEQAA</sequence>
<dbReference type="SUPFAM" id="SSF52218">
    <property type="entry name" value="Flavoproteins"/>
    <property type="match status" value="1"/>
</dbReference>
<protein>
    <submittedName>
        <fullName evidence="2">FMN reductase</fullName>
    </submittedName>
</protein>
<dbReference type="Gene3D" id="3.40.50.360">
    <property type="match status" value="1"/>
</dbReference>
<feature type="domain" description="NADPH-dependent FMN reductase-like" evidence="1">
    <location>
        <begin position="5"/>
        <end position="145"/>
    </location>
</feature>
<evidence type="ECO:0000313" key="3">
    <source>
        <dbReference type="Proteomes" id="UP000095463"/>
    </source>
</evidence>
<dbReference type="InterPro" id="IPR005025">
    <property type="entry name" value="FMN_Rdtase-like_dom"/>
</dbReference>
<gene>
    <name evidence="2" type="ORF">VW23_022925</name>
</gene>
<dbReference type="GO" id="GO:0016491">
    <property type="term" value="F:oxidoreductase activity"/>
    <property type="evidence" value="ECO:0007669"/>
    <property type="project" value="InterPro"/>
</dbReference>
<dbReference type="GO" id="GO:0005829">
    <property type="term" value="C:cytosol"/>
    <property type="evidence" value="ECO:0007669"/>
    <property type="project" value="TreeGrafter"/>
</dbReference>
<comment type="caution">
    <text evidence="2">The sequence shown here is derived from an EMBL/GenBank/DDBJ whole genome shotgun (WGS) entry which is preliminary data.</text>
</comment>
<dbReference type="Proteomes" id="UP000095463">
    <property type="component" value="Unassembled WGS sequence"/>
</dbReference>
<dbReference type="InterPro" id="IPR029039">
    <property type="entry name" value="Flavoprotein-like_sf"/>
</dbReference>
<organism evidence="2 3">
    <name type="scientific">Devosia insulae DS-56</name>
    <dbReference type="NCBI Taxonomy" id="1116389"/>
    <lineage>
        <taxon>Bacteria</taxon>
        <taxon>Pseudomonadati</taxon>
        <taxon>Pseudomonadota</taxon>
        <taxon>Alphaproteobacteria</taxon>
        <taxon>Hyphomicrobiales</taxon>
        <taxon>Devosiaceae</taxon>
        <taxon>Devosia</taxon>
    </lineage>
</organism>